<dbReference type="GO" id="GO:0030245">
    <property type="term" value="P:cellulose catabolic process"/>
    <property type="evidence" value="ECO:0007669"/>
    <property type="project" value="UniProtKB-KW"/>
</dbReference>
<comment type="catalytic activity">
    <reaction evidence="1">
        <text>Endohydrolysis of (1-&gt;4)-beta-D-glucosidic linkages in cellulose, lichenin and cereal beta-D-glucans.</text>
        <dbReference type="EC" id="3.2.1.4"/>
    </reaction>
</comment>
<dbReference type="PANTHER" id="PTHR22298">
    <property type="entry name" value="ENDO-1,4-BETA-GLUCANASE"/>
    <property type="match status" value="1"/>
</dbReference>
<evidence type="ECO:0000313" key="13">
    <source>
        <dbReference type="Proteomes" id="UP000044841"/>
    </source>
</evidence>
<dbReference type="Gene3D" id="1.50.10.10">
    <property type="match status" value="2"/>
</dbReference>
<dbReference type="InterPro" id="IPR008928">
    <property type="entry name" value="6-hairpin_glycosidase_sf"/>
</dbReference>
<feature type="chain" id="PRO_5005502237" description="cellulase" evidence="10">
    <location>
        <begin position="22"/>
        <end position="1049"/>
    </location>
</feature>
<feature type="compositionally biased region" description="Low complexity" evidence="9">
    <location>
        <begin position="1003"/>
        <end position="1014"/>
    </location>
</feature>
<evidence type="ECO:0000256" key="1">
    <source>
        <dbReference type="ARBA" id="ARBA00000966"/>
    </source>
</evidence>
<dbReference type="Proteomes" id="UP000044841">
    <property type="component" value="Unassembled WGS sequence"/>
</dbReference>
<keyword evidence="8" id="KW-0624">Polysaccharide degradation</keyword>
<gene>
    <name evidence="12" type="primary">celA</name>
    <name evidence="12" type="ORF">RSOLAG22IIIB_00557</name>
</gene>
<keyword evidence="10" id="KW-0732">Signal</keyword>
<evidence type="ECO:0000256" key="10">
    <source>
        <dbReference type="SAM" id="SignalP"/>
    </source>
</evidence>
<dbReference type="EMBL" id="CYGV01001112">
    <property type="protein sequence ID" value="CUA70207.1"/>
    <property type="molecule type" value="Genomic_DNA"/>
</dbReference>
<keyword evidence="7" id="KW-0326">Glycosidase</keyword>
<protein>
    <recommendedName>
        <fullName evidence="3">cellulase</fullName>
        <ecNumber evidence="3">3.2.1.4</ecNumber>
    </recommendedName>
</protein>
<dbReference type="Pfam" id="PF00759">
    <property type="entry name" value="Glyco_hydro_9"/>
    <property type="match status" value="2"/>
</dbReference>
<evidence type="ECO:0000313" key="12">
    <source>
        <dbReference type="EMBL" id="CUA70207.1"/>
    </source>
</evidence>
<proteinExistence type="inferred from homology"/>
<dbReference type="AlphaFoldDB" id="A0A0K6FW21"/>
<keyword evidence="5" id="KW-0136">Cellulose degradation</keyword>
<reference evidence="12 13" key="1">
    <citation type="submission" date="2015-07" db="EMBL/GenBank/DDBJ databases">
        <authorList>
            <person name="Noorani M."/>
        </authorList>
    </citation>
    <scope>NUCLEOTIDE SEQUENCE [LARGE SCALE GENOMIC DNA]</scope>
    <source>
        <strain evidence="12">BBA 69670</strain>
    </source>
</reference>
<keyword evidence="6" id="KW-0119">Carbohydrate metabolism</keyword>
<evidence type="ECO:0000259" key="11">
    <source>
        <dbReference type="Pfam" id="PF00759"/>
    </source>
</evidence>
<dbReference type="EC" id="3.2.1.4" evidence="3"/>
<sequence>MTRVLATSLLVLHAAAQFAVAQNPENQANSVVPYEVPAEPRYDYAEVLHKSLLFYHAQRSGKLGPNRRLAWRGDSCFDCTGPNGEDLSGGYFEAANTMKWGLPLAWTLTQLSFNVHVFSEAMQAVNEYDEALEGIKWGTDYLVNCISSPDQFVGQLGVSAIGETDIDFGYFGPAEEYEMWAPRGIKRSDGIAYINSTNPSSEILGESAAALAAASVVFANKDKDYAEKLRGHAVDLYTRATTYQGSYMRSTHPNLQTVKSWYPSTIFEDELAWSAAWLYVATGDEQWRRTADEWIAKAGGHLGEYSWDEKLPGTHMLLFLQTKNETYKAGVEQYFNTFRPGGSVKQTAKGLSFFYGWGSLRYASNVGFIMMAYSKTIGYDHPNATWPRQYAAQQINYALGDAGRSWVVGFGKDSPVRPYHKSSYNSFIDYPMRGQDNGAQGQDFLFSSTVNRFILYGALEGGPAWNDTFKDDRSAYEYTDEYHVTQDYNAAFTGLNAAMIDFYGHSKFKAFTDCGLDLGSRFSRPPPHLMTRLLSVLAFQALAAWSCYAAGEPDPPNHANSTVPYTTPTSPKYNYAEVIHKKWGLPLAWTVTQLAWNVYAFPDGFKAVNEFDEALEGVKWGADYLVNCIANKDQFVGQLGVSAVGKTDVDFGYFGPPEEYDMWVPLGLKHSDGIAYINSSNPSSEILGETAATLAATSLIFAEKNKTYSDELLQHSIDLYTRATTYQGSYMKSTHPNLKTVKEWYPSAIFTDELAWAASWIYAATKDEQYRTAADGFIAKSLDHSNEYSWDEKLPGVYTLLFTLTKNATYKAGAEGFFKDYWPGGTVKQTAKGLAFLGSWGSLGYASATGFLMMTYAKAVGFQDANATHSVSFSAQQLNYMLGDCGRSWVVGFGEGSPIRPYHKSSYNSFIDYPMRGKDNGAQGEDFLNSQTVTQDYNAAFTGLNAAMIEYYGGGNFKAFSDCGLDLGWSHPNATNPPQWPEGDCYHTCATTCNAAVSGGGSSPSNTNSTSSSGSSGGSKSGNGATINKHAIGFTLVAVISGVIASLML</sequence>
<evidence type="ECO:0000256" key="2">
    <source>
        <dbReference type="ARBA" id="ARBA00007072"/>
    </source>
</evidence>
<keyword evidence="13" id="KW-1185">Reference proteome</keyword>
<evidence type="ECO:0000256" key="3">
    <source>
        <dbReference type="ARBA" id="ARBA00012601"/>
    </source>
</evidence>
<comment type="similarity">
    <text evidence="2">Belongs to the glycosyl hydrolase 9 (cellulase E) family.</text>
</comment>
<evidence type="ECO:0000256" key="6">
    <source>
        <dbReference type="ARBA" id="ARBA00023277"/>
    </source>
</evidence>
<evidence type="ECO:0000256" key="4">
    <source>
        <dbReference type="ARBA" id="ARBA00022801"/>
    </source>
</evidence>
<feature type="domain" description="Glycoside hydrolase family 9" evidence="11">
    <location>
        <begin position="580"/>
        <end position="911"/>
    </location>
</feature>
<name>A0A0K6FW21_9AGAM</name>
<evidence type="ECO:0000256" key="7">
    <source>
        <dbReference type="ARBA" id="ARBA00023295"/>
    </source>
</evidence>
<feature type="signal peptide" evidence="10">
    <location>
        <begin position="1"/>
        <end position="21"/>
    </location>
</feature>
<dbReference type="InterPro" id="IPR001701">
    <property type="entry name" value="Glyco_hydro_9"/>
</dbReference>
<dbReference type="InterPro" id="IPR012341">
    <property type="entry name" value="6hp_glycosidase-like_sf"/>
</dbReference>
<feature type="region of interest" description="Disordered" evidence="9">
    <location>
        <begin position="998"/>
        <end position="1022"/>
    </location>
</feature>
<evidence type="ECO:0000256" key="8">
    <source>
        <dbReference type="ARBA" id="ARBA00023326"/>
    </source>
</evidence>
<evidence type="ECO:0000256" key="5">
    <source>
        <dbReference type="ARBA" id="ARBA00023001"/>
    </source>
</evidence>
<accession>A0A0K6FW21</accession>
<organism evidence="12 13">
    <name type="scientific">Rhizoctonia solani</name>
    <dbReference type="NCBI Taxonomy" id="456999"/>
    <lineage>
        <taxon>Eukaryota</taxon>
        <taxon>Fungi</taxon>
        <taxon>Dikarya</taxon>
        <taxon>Basidiomycota</taxon>
        <taxon>Agaricomycotina</taxon>
        <taxon>Agaricomycetes</taxon>
        <taxon>Cantharellales</taxon>
        <taxon>Ceratobasidiaceae</taxon>
        <taxon>Rhizoctonia</taxon>
    </lineage>
</organism>
<dbReference type="GO" id="GO:0008810">
    <property type="term" value="F:cellulase activity"/>
    <property type="evidence" value="ECO:0007669"/>
    <property type="project" value="UniProtKB-EC"/>
</dbReference>
<evidence type="ECO:0000256" key="9">
    <source>
        <dbReference type="SAM" id="MobiDB-lite"/>
    </source>
</evidence>
<dbReference type="SUPFAM" id="SSF48208">
    <property type="entry name" value="Six-hairpin glycosidases"/>
    <property type="match status" value="2"/>
</dbReference>
<keyword evidence="4 12" id="KW-0378">Hydrolase</keyword>
<feature type="domain" description="Glycoside hydrolase family 9" evidence="11">
    <location>
        <begin position="44"/>
        <end position="495"/>
    </location>
</feature>